<keyword evidence="1" id="KW-1133">Transmembrane helix</keyword>
<keyword evidence="3" id="KW-1185">Reference proteome</keyword>
<gene>
    <name evidence="2" type="ORF">N7U66_12940</name>
</gene>
<name>A0A9E8MTJ5_9FLAO</name>
<dbReference type="EMBL" id="CP113088">
    <property type="protein sequence ID" value="WAC01076.1"/>
    <property type="molecule type" value="Genomic_DNA"/>
</dbReference>
<keyword evidence="1" id="KW-0472">Membrane</keyword>
<accession>A0A9E8MTJ5</accession>
<sequence length="54" mass="6272">MSTICNADITKKAEFKMNSKLGFLEKEKKEKMSITLAFNVLITLYIITFRLVKK</sequence>
<dbReference type="KEGG" id="lnu:N7U66_12940"/>
<organism evidence="2 3">
    <name type="scientific">Lacinutrix neustonica</name>
    <dbReference type="NCBI Taxonomy" id="2980107"/>
    <lineage>
        <taxon>Bacteria</taxon>
        <taxon>Pseudomonadati</taxon>
        <taxon>Bacteroidota</taxon>
        <taxon>Flavobacteriia</taxon>
        <taxon>Flavobacteriales</taxon>
        <taxon>Flavobacteriaceae</taxon>
        <taxon>Lacinutrix</taxon>
    </lineage>
</organism>
<evidence type="ECO:0000313" key="3">
    <source>
        <dbReference type="Proteomes" id="UP001164705"/>
    </source>
</evidence>
<proteinExistence type="predicted"/>
<dbReference type="RefSeq" id="WP_267675639.1">
    <property type="nucleotide sequence ID" value="NZ_CP113088.1"/>
</dbReference>
<dbReference type="Proteomes" id="UP001164705">
    <property type="component" value="Chromosome"/>
</dbReference>
<keyword evidence="1" id="KW-0812">Transmembrane</keyword>
<dbReference type="AlphaFoldDB" id="A0A9E8MTJ5"/>
<feature type="transmembrane region" description="Helical" evidence="1">
    <location>
        <begin position="32"/>
        <end position="52"/>
    </location>
</feature>
<evidence type="ECO:0000256" key="1">
    <source>
        <dbReference type="SAM" id="Phobius"/>
    </source>
</evidence>
<protein>
    <submittedName>
        <fullName evidence="2">Uncharacterized protein</fullName>
    </submittedName>
</protein>
<evidence type="ECO:0000313" key="2">
    <source>
        <dbReference type="EMBL" id="WAC01076.1"/>
    </source>
</evidence>
<reference evidence="2" key="1">
    <citation type="submission" date="2022-11" db="EMBL/GenBank/DDBJ databases">
        <title>Lacinutrix neustonica HL-RS19T sp. nov., isolated from the surface microlayer sample of brackish Lake Shihwa.</title>
        <authorList>
            <person name="Choi J.Y."/>
            <person name="Hwang C.Y."/>
        </authorList>
    </citation>
    <scope>NUCLEOTIDE SEQUENCE</scope>
    <source>
        <strain evidence="2">HL-RS19</strain>
    </source>
</reference>